<gene>
    <name evidence="5" type="ORF">D9C73_001889</name>
</gene>
<dbReference type="InterPro" id="IPR010301">
    <property type="entry name" value="RRP1"/>
</dbReference>
<evidence type="ECO:0000256" key="2">
    <source>
        <dbReference type="ARBA" id="ARBA00006374"/>
    </source>
</evidence>
<comment type="similarity">
    <text evidence="2">Belongs to the RRP1 family.</text>
</comment>
<dbReference type="GO" id="GO:0005634">
    <property type="term" value="C:nucleus"/>
    <property type="evidence" value="ECO:0007669"/>
    <property type="project" value="UniProtKB-SubCell"/>
</dbReference>
<dbReference type="Proteomes" id="UP000298787">
    <property type="component" value="Chromosome 2"/>
</dbReference>
<feature type="region of interest" description="Disordered" evidence="4">
    <location>
        <begin position="1"/>
        <end position="20"/>
    </location>
</feature>
<reference evidence="5 6" key="1">
    <citation type="submission" date="2019-01" db="EMBL/GenBank/DDBJ databases">
        <title>Genome Assembly of Collichthys lucidus.</title>
        <authorList>
            <person name="Cai M."/>
            <person name="Xiao S."/>
        </authorList>
    </citation>
    <scope>NUCLEOTIDE SEQUENCE [LARGE SCALE GENOMIC DNA]</scope>
    <source>
        <strain evidence="5">JT15FE1705JMU</strain>
        <tissue evidence="5">Muscle</tissue>
    </source>
</reference>
<dbReference type="STRING" id="240159.A0A4U5TZG8"/>
<accession>A0A4U5TZG8</accession>
<sequence length="105" mass="12181">MAAVQEPEVQFAQRLASNEKPTRTKAMKKLRKYINVRSDKEELFQNVLTQVAEQFSRAFKINELKTEVTNRLAMLEKRVEPGVLSEATVHQQQLQEEDGDESKEF</sequence>
<evidence type="ECO:0000256" key="4">
    <source>
        <dbReference type="SAM" id="MobiDB-lite"/>
    </source>
</evidence>
<keyword evidence="3" id="KW-0539">Nucleus</keyword>
<protein>
    <submittedName>
        <fullName evidence="5">High affinity cGMP-specific 3',5'-cyclic phosphodiesterase 9A</fullName>
    </submittedName>
</protein>
<keyword evidence="6" id="KW-1185">Reference proteome</keyword>
<evidence type="ECO:0000256" key="1">
    <source>
        <dbReference type="ARBA" id="ARBA00004123"/>
    </source>
</evidence>
<feature type="region of interest" description="Disordered" evidence="4">
    <location>
        <begin position="86"/>
        <end position="105"/>
    </location>
</feature>
<organism evidence="5 6">
    <name type="scientific">Collichthys lucidus</name>
    <name type="common">Big head croaker</name>
    <name type="synonym">Sciaena lucida</name>
    <dbReference type="NCBI Taxonomy" id="240159"/>
    <lineage>
        <taxon>Eukaryota</taxon>
        <taxon>Metazoa</taxon>
        <taxon>Chordata</taxon>
        <taxon>Craniata</taxon>
        <taxon>Vertebrata</taxon>
        <taxon>Euteleostomi</taxon>
        <taxon>Actinopterygii</taxon>
        <taxon>Neopterygii</taxon>
        <taxon>Teleostei</taxon>
        <taxon>Neoteleostei</taxon>
        <taxon>Acanthomorphata</taxon>
        <taxon>Eupercaria</taxon>
        <taxon>Sciaenidae</taxon>
        <taxon>Collichthys</taxon>
    </lineage>
</organism>
<feature type="compositionally biased region" description="Acidic residues" evidence="4">
    <location>
        <begin position="95"/>
        <end position="105"/>
    </location>
</feature>
<evidence type="ECO:0000313" key="6">
    <source>
        <dbReference type="Proteomes" id="UP000298787"/>
    </source>
</evidence>
<dbReference type="GO" id="GO:0030688">
    <property type="term" value="C:preribosome, small subunit precursor"/>
    <property type="evidence" value="ECO:0007669"/>
    <property type="project" value="InterPro"/>
</dbReference>
<proteinExistence type="inferred from homology"/>
<dbReference type="AlphaFoldDB" id="A0A4U5TZG8"/>
<dbReference type="EMBL" id="CM014079">
    <property type="protein sequence ID" value="TKS66788.1"/>
    <property type="molecule type" value="Genomic_DNA"/>
</dbReference>
<comment type="subcellular location">
    <subcellularLocation>
        <location evidence="1">Nucleus</location>
    </subcellularLocation>
</comment>
<evidence type="ECO:0000313" key="5">
    <source>
        <dbReference type="EMBL" id="TKS66788.1"/>
    </source>
</evidence>
<evidence type="ECO:0000256" key="3">
    <source>
        <dbReference type="ARBA" id="ARBA00023242"/>
    </source>
</evidence>
<dbReference type="GO" id="GO:0006364">
    <property type="term" value="P:rRNA processing"/>
    <property type="evidence" value="ECO:0007669"/>
    <property type="project" value="InterPro"/>
</dbReference>
<dbReference type="Pfam" id="PF05997">
    <property type="entry name" value="Nop52"/>
    <property type="match status" value="1"/>
</dbReference>
<name>A0A4U5TZG8_COLLU</name>